<reference evidence="1 2" key="1">
    <citation type="submission" date="2016-07" db="EMBL/GenBank/DDBJ databases">
        <title>Draft genome of Scalindua rubra, obtained from a brine-seawater interface in the Red Sea, sheds light on salt adaptation in anammox bacteria.</title>
        <authorList>
            <person name="Speth D.R."/>
            <person name="Lagkouvardos I."/>
            <person name="Wang Y."/>
            <person name="Qian P.-Y."/>
            <person name="Dutilh B.E."/>
            <person name="Jetten M.S."/>
        </authorList>
    </citation>
    <scope>NUCLEOTIDE SEQUENCE [LARGE SCALE GENOMIC DNA]</scope>
    <source>
        <strain evidence="1">BSI-1</strain>
    </source>
</reference>
<dbReference type="EMBL" id="MAYW01000018">
    <property type="protein sequence ID" value="ODS33857.1"/>
    <property type="molecule type" value="Genomic_DNA"/>
</dbReference>
<gene>
    <name evidence="1" type="ORF">SCARUB_01018</name>
</gene>
<sequence length="180" mass="18711">MPRKICISVIGSGNSDGTLNPQIAKVANEVGREIAERGAVLICGGLGGVMAEAAKGAKEKGGLTIGIIPGEDPDSANPYIDISMPTGLGFARNVLVAYSGDAVIAVSGRLGTLSEISFALIRKKPVIGIKTWDLDQLPAGRHSYGEECGNGIIKCENAKEAVDTAFTLIRNKAIFRNGSN</sequence>
<evidence type="ECO:0000313" key="1">
    <source>
        <dbReference type="EMBL" id="ODS33857.1"/>
    </source>
</evidence>
<dbReference type="GO" id="GO:0005829">
    <property type="term" value="C:cytosol"/>
    <property type="evidence" value="ECO:0007669"/>
    <property type="project" value="TreeGrafter"/>
</dbReference>
<name>A0A1E3XDZ2_9BACT</name>
<dbReference type="PANTHER" id="PTHR43393">
    <property type="entry name" value="CYTOKININ RIBOSIDE 5'-MONOPHOSPHATE PHOSPHORIBOHYDROLASE"/>
    <property type="match status" value="1"/>
</dbReference>
<dbReference type="SUPFAM" id="SSF102405">
    <property type="entry name" value="MCP/YpsA-like"/>
    <property type="match status" value="1"/>
</dbReference>
<proteinExistence type="predicted"/>
<evidence type="ECO:0000313" key="2">
    <source>
        <dbReference type="Proteomes" id="UP000094056"/>
    </source>
</evidence>
<dbReference type="Pfam" id="PF18306">
    <property type="entry name" value="LDcluster4"/>
    <property type="match status" value="1"/>
</dbReference>
<dbReference type="Gene3D" id="3.40.50.450">
    <property type="match status" value="1"/>
</dbReference>
<comment type="caution">
    <text evidence="1">The sequence shown here is derived from an EMBL/GenBank/DDBJ whole genome shotgun (WGS) entry which is preliminary data.</text>
</comment>
<dbReference type="InterPro" id="IPR005268">
    <property type="entry name" value="CHP00725"/>
</dbReference>
<accession>A0A1E3XDZ2</accession>
<dbReference type="PATRIC" id="fig|1872076.5.peg.1178"/>
<dbReference type="NCBIfam" id="TIGR00725">
    <property type="entry name" value="TIGR00725 family protein"/>
    <property type="match status" value="1"/>
</dbReference>
<organism evidence="1 2">
    <name type="scientific">Candidatus Scalindua rubra</name>
    <dbReference type="NCBI Taxonomy" id="1872076"/>
    <lineage>
        <taxon>Bacteria</taxon>
        <taxon>Pseudomonadati</taxon>
        <taxon>Planctomycetota</taxon>
        <taxon>Candidatus Brocadiia</taxon>
        <taxon>Candidatus Brocadiales</taxon>
        <taxon>Candidatus Scalinduaceae</taxon>
        <taxon>Candidatus Scalindua</taxon>
    </lineage>
</organism>
<evidence type="ECO:0008006" key="3">
    <source>
        <dbReference type="Google" id="ProtNLM"/>
    </source>
</evidence>
<dbReference type="InterPro" id="IPR041164">
    <property type="entry name" value="LDcluster4"/>
</dbReference>
<dbReference type="InterPro" id="IPR052341">
    <property type="entry name" value="LOG_family_nucleotidases"/>
</dbReference>
<protein>
    <recommendedName>
        <fullName evidence="3">TIGR00725 family protein</fullName>
    </recommendedName>
</protein>
<dbReference type="Proteomes" id="UP000094056">
    <property type="component" value="Unassembled WGS sequence"/>
</dbReference>
<dbReference type="PANTHER" id="PTHR43393:SF3">
    <property type="entry name" value="LYSINE DECARBOXYLASE-LIKE PROTEIN"/>
    <property type="match status" value="1"/>
</dbReference>
<dbReference type="AlphaFoldDB" id="A0A1E3XDZ2"/>